<name>A0A1A8WBS3_PLAMA</name>
<dbReference type="Pfam" id="PF01321">
    <property type="entry name" value="Creatinase_N"/>
    <property type="match status" value="1"/>
</dbReference>
<evidence type="ECO:0000256" key="5">
    <source>
        <dbReference type="SAM" id="MobiDB-lite"/>
    </source>
</evidence>
<organism evidence="9 10">
    <name type="scientific">Plasmodium malariae</name>
    <dbReference type="NCBI Taxonomy" id="5858"/>
    <lineage>
        <taxon>Eukaryota</taxon>
        <taxon>Sar</taxon>
        <taxon>Alveolata</taxon>
        <taxon>Apicomplexa</taxon>
        <taxon>Aconoidasida</taxon>
        <taxon>Haemosporida</taxon>
        <taxon>Plasmodiidae</taxon>
        <taxon>Plasmodium</taxon>
        <taxon>Plasmodium (Plasmodium)</taxon>
    </lineage>
</organism>
<dbReference type="Pfam" id="PF16189">
    <property type="entry name" value="Creatinase_N_2"/>
    <property type="match status" value="1"/>
</dbReference>
<proteinExistence type="inferred from homology"/>
<evidence type="ECO:0000256" key="3">
    <source>
        <dbReference type="ARBA" id="ARBA00022801"/>
    </source>
</evidence>
<evidence type="ECO:0000259" key="8">
    <source>
        <dbReference type="Pfam" id="PF16188"/>
    </source>
</evidence>
<keyword evidence="9" id="KW-0645">Protease</keyword>
<dbReference type="Pfam" id="PF00557">
    <property type="entry name" value="Peptidase_M24"/>
    <property type="match status" value="1"/>
</dbReference>
<dbReference type="PANTHER" id="PTHR43763:SF6">
    <property type="entry name" value="XAA-PRO AMINOPEPTIDASE 1"/>
    <property type="match status" value="1"/>
</dbReference>
<accession>A0A1A8WBS3</accession>
<dbReference type="InterPro" id="IPR033740">
    <property type="entry name" value="Pept_M24B"/>
</dbReference>
<dbReference type="InterPro" id="IPR029149">
    <property type="entry name" value="Creatin/AminoP/Spt16_N"/>
</dbReference>
<dbReference type="CDD" id="cd01085">
    <property type="entry name" value="APP"/>
    <property type="match status" value="1"/>
</dbReference>
<evidence type="ECO:0000259" key="6">
    <source>
        <dbReference type="Pfam" id="PF00557"/>
    </source>
</evidence>
<dbReference type="InterPro" id="IPR001131">
    <property type="entry name" value="Peptidase_M24B_aminopep-P_CS"/>
</dbReference>
<gene>
    <name evidence="9" type="ORF">PMALA_023350</name>
</gene>
<dbReference type="GO" id="GO:0070006">
    <property type="term" value="F:metalloaminopeptidase activity"/>
    <property type="evidence" value="ECO:0007669"/>
    <property type="project" value="InterPro"/>
</dbReference>
<feature type="domain" description="Creatinase N-terminal" evidence="7">
    <location>
        <begin position="142"/>
        <end position="265"/>
    </location>
</feature>
<reference evidence="10" key="1">
    <citation type="submission" date="2016-05" db="EMBL/GenBank/DDBJ databases">
        <authorList>
            <person name="Naeem Raeece"/>
        </authorList>
    </citation>
    <scope>NUCLEOTIDE SEQUENCE [LARGE SCALE GENOMIC DNA]</scope>
</reference>
<feature type="region of interest" description="Disordered" evidence="5">
    <location>
        <begin position="43"/>
        <end position="74"/>
    </location>
</feature>
<evidence type="ECO:0000313" key="9">
    <source>
        <dbReference type="EMBL" id="SBS88656.1"/>
    </source>
</evidence>
<dbReference type="VEuPathDB" id="PlasmoDB:PmUG01_12062600"/>
<dbReference type="PANTHER" id="PTHR43763">
    <property type="entry name" value="XAA-PRO AMINOPEPTIDASE 1"/>
    <property type="match status" value="1"/>
</dbReference>
<evidence type="ECO:0000256" key="2">
    <source>
        <dbReference type="ARBA" id="ARBA00022723"/>
    </source>
</evidence>
<keyword evidence="9" id="KW-0031">Aminopeptidase</keyword>
<dbReference type="GO" id="GO:0046872">
    <property type="term" value="F:metal ion binding"/>
    <property type="evidence" value="ECO:0007669"/>
    <property type="project" value="UniProtKB-KW"/>
</dbReference>
<dbReference type="SUPFAM" id="SSF55920">
    <property type="entry name" value="Creatinase/aminopeptidase"/>
    <property type="match status" value="1"/>
</dbReference>
<evidence type="ECO:0000256" key="4">
    <source>
        <dbReference type="RuleBase" id="RU000590"/>
    </source>
</evidence>
<dbReference type="AlphaFoldDB" id="A0A1A8WBS3"/>
<dbReference type="Gene3D" id="3.90.230.10">
    <property type="entry name" value="Creatinase/methionine aminopeptidase superfamily"/>
    <property type="match status" value="1"/>
</dbReference>
<feature type="domain" description="Peptidase M24" evidence="6">
    <location>
        <begin position="520"/>
        <end position="733"/>
    </location>
</feature>
<dbReference type="InterPro" id="IPR050422">
    <property type="entry name" value="X-Pro_aminopeptidase_P"/>
</dbReference>
<evidence type="ECO:0000259" key="7">
    <source>
        <dbReference type="Pfam" id="PF01321"/>
    </source>
</evidence>
<evidence type="ECO:0000313" key="10">
    <source>
        <dbReference type="Proteomes" id="UP000078597"/>
    </source>
</evidence>
<dbReference type="InterPro" id="IPR036005">
    <property type="entry name" value="Creatinase/aminopeptidase-like"/>
</dbReference>
<keyword evidence="3" id="KW-0378">Hydrolase</keyword>
<dbReference type="PROSITE" id="PS00491">
    <property type="entry name" value="PROLINE_PEPTIDASE"/>
    <property type="match status" value="1"/>
</dbReference>
<dbReference type="InterPro" id="IPR032416">
    <property type="entry name" value="Peptidase_M24_C"/>
</dbReference>
<dbReference type="Proteomes" id="UP000078597">
    <property type="component" value="Unassembled WGS sequence"/>
</dbReference>
<dbReference type="InterPro" id="IPR000994">
    <property type="entry name" value="Pept_M24"/>
</dbReference>
<sequence>MVFHLNFLYKGNRINYVSACINVIRNFSSSKANSINNIINTNGTSSAGCTNSTNSTNSANSANSANSTNNFSNDFNNRDNNFDLSNQEKISGNFFKQKFRKIIEQSNKYLSEEKKDHTGEELYTMNSSSNNDNTMMKPYMERLNELKKIMKEKKIDMYILINNDEHNSEIINDKDKKIYYLSNYSGADGILIITQEQNILYVNTLYELQAQNEIDHSVFTLKISRITNKEEIFETISSLKFNNVAFDGKCTSVSFYEKLKTKVEDTYPDKTIEEKVIYEKDSIDDITNRDNLINFLILEKSLVEIKIPHDTGDKSIYIHERKFNGACAGEKIEKLRQHFAFDNKVVDKLFISELDEIAYILNLRGYDYKYSPLFYSYLYFEFNRENSDFDKIILFTTSKNLTPGAIRHLNTIHVTVMEYETVVEYLRDNVSSKTKLNKGDSNNDSATSTALTANSNSSVVVTGSQLNSRRNSTEEKTYEISLSPFINLIIYMLFDKEKILLQKSAIVDMKAVKNDVEIDNMKEAHVLDALALLQFFHWCDEKRKTKELFNETEISLKNQIDHFRSTKQNFLFPSFTTISAIGSNAAVIHYECTEATNTKISPSIYLLDSGGQYLHGTTDVTRTTHFGEPTAEEKRIYTLVLKGHLHLRKVIFTNYTNSMALDFLARENLFKHYFDYNHGTGHGVGLFLNVHEGGCSISPAAGTPLKPSMVLSNEPGYYMENKFGVRIENMQYVISKKRTDNNLEFLSFEDLTLYPYEKKLLDFSILTTDEIRDINEYHETIRKTLMPILKKNPTVYGQAIEKYLIEITDPIKIN</sequence>
<dbReference type="SUPFAM" id="SSF53092">
    <property type="entry name" value="Creatinase/prolidase N-terminal domain"/>
    <property type="match status" value="1"/>
</dbReference>
<protein>
    <submittedName>
        <fullName evidence="9">Aminopeptidase P, putative (APP)</fullName>
    </submittedName>
</protein>
<dbReference type="Gene3D" id="3.40.350.10">
    <property type="entry name" value="Creatinase/prolidase N-terminal domain"/>
    <property type="match status" value="2"/>
</dbReference>
<dbReference type="EMBL" id="FLQW01001253">
    <property type="protein sequence ID" value="SBS88656.1"/>
    <property type="molecule type" value="Genomic_DNA"/>
</dbReference>
<comment type="similarity">
    <text evidence="1 4">Belongs to the peptidase M24B family.</text>
</comment>
<dbReference type="FunFam" id="3.90.230.10:FF:000009">
    <property type="entry name" value="xaa-Pro aminopeptidase 2"/>
    <property type="match status" value="1"/>
</dbReference>
<dbReference type="InterPro" id="IPR000587">
    <property type="entry name" value="Creatinase_N"/>
</dbReference>
<feature type="domain" description="Peptidase M24 C-terminal" evidence="8">
    <location>
        <begin position="744"/>
        <end position="811"/>
    </location>
</feature>
<dbReference type="GO" id="GO:0005737">
    <property type="term" value="C:cytoplasm"/>
    <property type="evidence" value="ECO:0007669"/>
    <property type="project" value="UniProtKB-ARBA"/>
</dbReference>
<keyword evidence="2 4" id="KW-0479">Metal-binding</keyword>
<evidence type="ECO:0000256" key="1">
    <source>
        <dbReference type="ARBA" id="ARBA00008766"/>
    </source>
</evidence>
<dbReference type="Pfam" id="PF16188">
    <property type="entry name" value="Peptidase_M24_C"/>
    <property type="match status" value="1"/>
</dbReference>